<evidence type="ECO:0000313" key="4">
    <source>
        <dbReference type="EMBL" id="OQN96417.1"/>
    </source>
</evidence>
<feature type="compositionally biased region" description="Basic residues" evidence="1">
    <location>
        <begin position="520"/>
        <end position="532"/>
    </location>
</feature>
<comment type="caution">
    <text evidence="4">The sequence shown here is derived from an EMBL/GenBank/DDBJ whole genome shotgun (WGS) entry which is preliminary data.</text>
</comment>
<dbReference type="PANTHER" id="PTHR10622">
    <property type="entry name" value="HET DOMAIN-CONTAINING PROTEIN"/>
    <property type="match status" value="1"/>
</dbReference>
<dbReference type="Proteomes" id="UP000192596">
    <property type="component" value="Unassembled WGS sequence"/>
</dbReference>
<name>A0A1V8SBN7_9PEZI</name>
<feature type="region of interest" description="Disordered" evidence="1">
    <location>
        <begin position="478"/>
        <end position="532"/>
    </location>
</feature>
<evidence type="ECO:0000256" key="1">
    <source>
        <dbReference type="SAM" id="MobiDB-lite"/>
    </source>
</evidence>
<dbReference type="Pfam" id="PF26640">
    <property type="entry name" value="DUF8212"/>
    <property type="match status" value="1"/>
</dbReference>
<dbReference type="OrthoDB" id="674604at2759"/>
<reference evidence="5" key="1">
    <citation type="submission" date="2017-03" db="EMBL/GenBank/DDBJ databases">
        <title>Genomes of endolithic fungi from Antarctica.</title>
        <authorList>
            <person name="Coleine C."/>
            <person name="Masonjones S."/>
            <person name="Stajich J.E."/>
        </authorList>
    </citation>
    <scope>NUCLEOTIDE SEQUENCE [LARGE SCALE GENOMIC DNA]</scope>
    <source>
        <strain evidence="5">CCFEE 5527</strain>
    </source>
</reference>
<dbReference type="PANTHER" id="PTHR10622:SF10">
    <property type="entry name" value="HET DOMAIN-CONTAINING PROTEIN"/>
    <property type="match status" value="1"/>
</dbReference>
<dbReference type="InterPro" id="IPR010730">
    <property type="entry name" value="HET"/>
</dbReference>
<protein>
    <submittedName>
        <fullName evidence="4">Uncharacterized protein</fullName>
    </submittedName>
</protein>
<dbReference type="InParanoid" id="A0A1V8SBN7"/>
<gene>
    <name evidence="4" type="ORF">B0A48_17669</name>
</gene>
<sequence length="532" mass="59712">MWLLNATTFELHYFQALSQAPQYAVLSHTWRDEEVIFQDIRDPESARTKQGWRKIQYTCEQTRKDDLEYCWVDTCCINKESSAELSESINSMYGIYGGAAICYIYLDDITENLQLTDLMDSDLVFLNIMRARKARSQVELASASDTALTTQVRAFANARWWTRCFTLQELIAPPDAHFYNQTWEPIARRHDIVSLVSSRTGIDLSVLQRTADPLDMSIAKRLSWAASRQATREEDVAYSLLGLLDVDLPLLYGEGSRAFTRLQEELLRTKSDLSTLAWRLSIPQDTSEWRFSLVLNKSGLFATSPDDFRGCGFVTASDRRDQTHRLVLTSTVMDIELPVISASMVNRIEKLGLDQRVAAENPLIHYVGGLTLTEENAGQVQLVFVMLRDLHWTHGGGRDDVPADENWASFVPNTPLNAACKSLAAEGTANATALAKWVESFGHLDTLDHDFDKYAVQVAIESGQSRSLDINITISPLAKPDNGQPTYSANGREVPTHNPSITDASGSNDQPSLTGGETKKSHRHWRMSLRHS</sequence>
<organism evidence="4 5">
    <name type="scientific">Cryoendolithus antarcticus</name>
    <dbReference type="NCBI Taxonomy" id="1507870"/>
    <lineage>
        <taxon>Eukaryota</taxon>
        <taxon>Fungi</taxon>
        <taxon>Dikarya</taxon>
        <taxon>Ascomycota</taxon>
        <taxon>Pezizomycotina</taxon>
        <taxon>Dothideomycetes</taxon>
        <taxon>Dothideomycetidae</taxon>
        <taxon>Cladosporiales</taxon>
        <taxon>Cladosporiaceae</taxon>
        <taxon>Cryoendolithus</taxon>
    </lineage>
</organism>
<evidence type="ECO:0000259" key="2">
    <source>
        <dbReference type="Pfam" id="PF06985"/>
    </source>
</evidence>
<feature type="compositionally biased region" description="Polar residues" evidence="1">
    <location>
        <begin position="497"/>
        <end position="515"/>
    </location>
</feature>
<accession>A0A1V8SBN7</accession>
<evidence type="ECO:0000313" key="5">
    <source>
        <dbReference type="Proteomes" id="UP000192596"/>
    </source>
</evidence>
<dbReference type="STRING" id="1507870.A0A1V8SBN7"/>
<dbReference type="InterPro" id="IPR058525">
    <property type="entry name" value="DUF8212"/>
</dbReference>
<feature type="domain" description="Heterokaryon incompatibility" evidence="2">
    <location>
        <begin position="23"/>
        <end position="169"/>
    </location>
</feature>
<feature type="domain" description="DUF8212" evidence="3">
    <location>
        <begin position="257"/>
        <end position="330"/>
    </location>
</feature>
<dbReference type="AlphaFoldDB" id="A0A1V8SBN7"/>
<proteinExistence type="predicted"/>
<evidence type="ECO:0000259" key="3">
    <source>
        <dbReference type="Pfam" id="PF26640"/>
    </source>
</evidence>
<keyword evidence="5" id="KW-1185">Reference proteome</keyword>
<dbReference type="Pfam" id="PF06985">
    <property type="entry name" value="HET"/>
    <property type="match status" value="1"/>
</dbReference>
<dbReference type="EMBL" id="NAJO01000067">
    <property type="protein sequence ID" value="OQN96417.1"/>
    <property type="molecule type" value="Genomic_DNA"/>
</dbReference>